<evidence type="ECO:0000313" key="1">
    <source>
        <dbReference type="EMBL" id="MDG0814261.1"/>
    </source>
</evidence>
<dbReference type="Proteomes" id="UP001153404">
    <property type="component" value="Unassembled WGS sequence"/>
</dbReference>
<accession>A0A9X4L180</accession>
<organism evidence="1 2">
    <name type="scientific">Cohnella rhizosphaerae</name>
    <dbReference type="NCBI Taxonomy" id="1457232"/>
    <lineage>
        <taxon>Bacteria</taxon>
        <taxon>Bacillati</taxon>
        <taxon>Bacillota</taxon>
        <taxon>Bacilli</taxon>
        <taxon>Bacillales</taxon>
        <taxon>Paenibacillaceae</taxon>
        <taxon>Cohnella</taxon>
    </lineage>
</organism>
<dbReference type="EMBL" id="JAPDIA010000009">
    <property type="protein sequence ID" value="MDG0814261.1"/>
    <property type="molecule type" value="Genomic_DNA"/>
</dbReference>
<proteinExistence type="predicted"/>
<sequence>MLRKTNKKVDILLLQMLGRRERLVHRIDETCADDLDIHLAHPVFKFLSVTGELFAQSRELLPIRLVPHRHDADASARAPEMIHHSLTPPLDLYRSFLS</sequence>
<comment type="caution">
    <text evidence="1">The sequence shown here is derived from an EMBL/GenBank/DDBJ whole genome shotgun (WGS) entry which is preliminary data.</text>
</comment>
<keyword evidence="2" id="KW-1185">Reference proteome</keyword>
<protein>
    <submittedName>
        <fullName evidence="1">Uncharacterized protein</fullName>
    </submittedName>
</protein>
<dbReference type="AlphaFoldDB" id="A0A9X4L180"/>
<name>A0A9X4L180_9BACL</name>
<evidence type="ECO:0000313" key="2">
    <source>
        <dbReference type="Proteomes" id="UP001153404"/>
    </source>
</evidence>
<gene>
    <name evidence="1" type="ORF">OMP40_37015</name>
</gene>
<dbReference type="RefSeq" id="WP_277539050.1">
    <property type="nucleotide sequence ID" value="NZ_JAPDIA010000009.1"/>
</dbReference>
<reference evidence="1" key="1">
    <citation type="submission" date="2022-10" db="EMBL/GenBank/DDBJ databases">
        <title>Comparative genomic analysis of Cohnella hashimotonis sp. nov., isolated from the International Space Station.</title>
        <authorList>
            <person name="Simpson A."/>
            <person name="Venkateswaran K."/>
        </authorList>
    </citation>
    <scope>NUCLEOTIDE SEQUENCE</scope>
    <source>
        <strain evidence="1">DSM 28161</strain>
    </source>
</reference>